<keyword evidence="7" id="KW-0297">G-protein coupled receptor</keyword>
<evidence type="ECO:0000256" key="7">
    <source>
        <dbReference type="ARBA" id="ARBA00023040"/>
    </source>
</evidence>
<evidence type="ECO:0000256" key="5">
    <source>
        <dbReference type="ARBA" id="ARBA00022725"/>
    </source>
</evidence>
<proteinExistence type="predicted"/>
<evidence type="ECO:0000256" key="12">
    <source>
        <dbReference type="ARBA" id="ARBA00023224"/>
    </source>
</evidence>
<protein>
    <recommendedName>
        <fullName evidence="14">G-protein coupled receptors family 1 profile domain-containing protein</fullName>
    </recommendedName>
</protein>
<dbReference type="InterPro" id="IPR000725">
    <property type="entry name" value="Olfact_rcpt"/>
</dbReference>
<dbReference type="InterPro" id="IPR000276">
    <property type="entry name" value="GPCR_Rhodpsn"/>
</dbReference>
<keyword evidence="11" id="KW-0325">Glycoprotein</keyword>
<keyword evidence="10" id="KW-0675">Receptor</keyword>
<keyword evidence="9" id="KW-1015">Disulfide bond</keyword>
<dbReference type="GO" id="GO:0005886">
    <property type="term" value="C:plasma membrane"/>
    <property type="evidence" value="ECO:0007669"/>
    <property type="project" value="UniProtKB-SubCell"/>
</dbReference>
<keyword evidence="8 13" id="KW-0472">Membrane</keyword>
<accession>A0AAV7DH51</accession>
<keyword evidence="3" id="KW-0716">Sensory transduction</keyword>
<dbReference type="Gene3D" id="1.20.1070.10">
    <property type="entry name" value="Rhodopsin 7-helix transmembrane proteins"/>
    <property type="match status" value="1"/>
</dbReference>
<feature type="transmembrane region" description="Helical" evidence="13">
    <location>
        <begin position="141"/>
        <end position="164"/>
    </location>
</feature>
<comment type="caution">
    <text evidence="15">The sequence shown here is derived from an EMBL/GenBank/DDBJ whole genome shotgun (WGS) entry which is preliminary data.</text>
</comment>
<comment type="subcellular location">
    <subcellularLocation>
        <location evidence="1">Cell membrane</location>
        <topology evidence="1">Multi-pass membrane protein</topology>
    </subcellularLocation>
</comment>
<evidence type="ECO:0000256" key="10">
    <source>
        <dbReference type="ARBA" id="ARBA00023170"/>
    </source>
</evidence>
<evidence type="ECO:0000256" key="4">
    <source>
        <dbReference type="ARBA" id="ARBA00022692"/>
    </source>
</evidence>
<reference evidence="15" key="1">
    <citation type="thesis" date="2020" institute="ProQuest LLC" country="789 East Eisenhower Parkway, Ann Arbor, MI, USA">
        <title>Comparative Genomics and Chromosome Evolution.</title>
        <authorList>
            <person name="Mudd A.B."/>
        </authorList>
    </citation>
    <scope>NUCLEOTIDE SEQUENCE</scope>
    <source>
        <strain evidence="15">237g6f4</strain>
        <tissue evidence="15">Blood</tissue>
    </source>
</reference>
<evidence type="ECO:0000256" key="2">
    <source>
        <dbReference type="ARBA" id="ARBA00022475"/>
    </source>
</evidence>
<gene>
    <name evidence="15" type="ORF">GDO81_001951</name>
</gene>
<feature type="transmembrane region" description="Helical" evidence="13">
    <location>
        <begin position="28"/>
        <end position="50"/>
    </location>
</feature>
<evidence type="ECO:0000313" key="16">
    <source>
        <dbReference type="Proteomes" id="UP000824782"/>
    </source>
</evidence>
<feature type="transmembrane region" description="Helical" evidence="13">
    <location>
        <begin position="239"/>
        <end position="262"/>
    </location>
</feature>
<name>A0AAV7DH51_ENGPU</name>
<evidence type="ECO:0000256" key="13">
    <source>
        <dbReference type="SAM" id="Phobius"/>
    </source>
</evidence>
<dbReference type="FunFam" id="1.20.1070.10:FF:000015">
    <property type="entry name" value="Olfactory receptor"/>
    <property type="match status" value="1"/>
</dbReference>
<keyword evidence="4 13" id="KW-0812">Transmembrane</keyword>
<evidence type="ECO:0000256" key="3">
    <source>
        <dbReference type="ARBA" id="ARBA00022606"/>
    </source>
</evidence>
<dbReference type="InterPro" id="IPR050939">
    <property type="entry name" value="Olfactory_GPCR1"/>
</dbReference>
<evidence type="ECO:0000256" key="6">
    <source>
        <dbReference type="ARBA" id="ARBA00022989"/>
    </source>
</evidence>
<dbReference type="PRINTS" id="PR00245">
    <property type="entry name" value="OLFACTORYR"/>
</dbReference>
<evidence type="ECO:0000256" key="9">
    <source>
        <dbReference type="ARBA" id="ARBA00023157"/>
    </source>
</evidence>
<evidence type="ECO:0000313" key="15">
    <source>
        <dbReference type="EMBL" id="KAG8596516.1"/>
    </source>
</evidence>
<feature type="transmembrane region" description="Helical" evidence="13">
    <location>
        <begin position="62"/>
        <end position="79"/>
    </location>
</feature>
<keyword evidence="6 13" id="KW-1133">Transmembrane helix</keyword>
<dbReference type="GO" id="GO:0004984">
    <property type="term" value="F:olfactory receptor activity"/>
    <property type="evidence" value="ECO:0007669"/>
    <property type="project" value="InterPro"/>
</dbReference>
<evidence type="ECO:0000259" key="14">
    <source>
        <dbReference type="PROSITE" id="PS50262"/>
    </source>
</evidence>
<dbReference type="Pfam" id="PF13853">
    <property type="entry name" value="7tm_4"/>
    <property type="match status" value="1"/>
</dbReference>
<evidence type="ECO:0000256" key="8">
    <source>
        <dbReference type="ARBA" id="ARBA00023136"/>
    </source>
</evidence>
<sequence length="299" mass="34177">MKPFENCTSSSDFILSGFINLKDFKIPLFFLFLFIYLIILIENTVIIVLVSTSGHLQTPMYFILKCLSFCELIYVTNLVPKMMHDLLSEPATIPVIGCIIQLQIYSTTGNTTSLHYALMSYDRYSAISDPLRYSTIINTRFCRCWVIAFWLTSFTFAITISFFLRQLVFCDSNIINHFHCDLNPMVELASTDTRLLLLTTAIFSSLILMVPLLFVVFSYIFIIYTILNIPTATGRKKAFSTCSSHLFVVTITYSIILSMYMLPRRATTPQTGSGIKTQQGIGNTEAHYCFLLDNLWWTL</sequence>
<dbReference type="PRINTS" id="PR00237">
    <property type="entry name" value="GPCRRHODOPSN"/>
</dbReference>
<dbReference type="SUPFAM" id="SSF81321">
    <property type="entry name" value="Family A G protein-coupled receptor-like"/>
    <property type="match status" value="1"/>
</dbReference>
<organism evidence="15 16">
    <name type="scientific">Engystomops pustulosus</name>
    <name type="common">Tungara frog</name>
    <name type="synonym">Physalaemus pustulosus</name>
    <dbReference type="NCBI Taxonomy" id="76066"/>
    <lineage>
        <taxon>Eukaryota</taxon>
        <taxon>Metazoa</taxon>
        <taxon>Chordata</taxon>
        <taxon>Craniata</taxon>
        <taxon>Vertebrata</taxon>
        <taxon>Euteleostomi</taxon>
        <taxon>Amphibia</taxon>
        <taxon>Batrachia</taxon>
        <taxon>Anura</taxon>
        <taxon>Neobatrachia</taxon>
        <taxon>Hyloidea</taxon>
        <taxon>Leptodactylidae</taxon>
        <taxon>Leiuperinae</taxon>
        <taxon>Engystomops</taxon>
    </lineage>
</organism>
<feature type="domain" description="G-protein coupled receptors family 1 profile" evidence="14">
    <location>
        <begin position="42"/>
        <end position="262"/>
    </location>
</feature>
<evidence type="ECO:0000256" key="11">
    <source>
        <dbReference type="ARBA" id="ARBA00023180"/>
    </source>
</evidence>
<keyword evidence="2" id="KW-1003">Cell membrane</keyword>
<dbReference type="InterPro" id="IPR017452">
    <property type="entry name" value="GPCR_Rhodpsn_7TM"/>
</dbReference>
<dbReference type="PANTHER" id="PTHR24242:SF253">
    <property type="entry name" value="OLFACTORY RECEPTOR-RELATED"/>
    <property type="match status" value="1"/>
</dbReference>
<dbReference type="PANTHER" id="PTHR24242">
    <property type="entry name" value="G-PROTEIN COUPLED RECEPTOR"/>
    <property type="match status" value="1"/>
</dbReference>
<keyword evidence="12" id="KW-0807">Transducer</keyword>
<evidence type="ECO:0000256" key="1">
    <source>
        <dbReference type="ARBA" id="ARBA00004651"/>
    </source>
</evidence>
<feature type="transmembrane region" description="Helical" evidence="13">
    <location>
        <begin position="195"/>
        <end position="227"/>
    </location>
</feature>
<keyword evidence="5" id="KW-0552">Olfaction</keyword>
<dbReference type="Proteomes" id="UP000824782">
    <property type="component" value="Unassembled WGS sequence"/>
</dbReference>
<keyword evidence="16" id="KW-1185">Reference proteome</keyword>
<dbReference type="EMBL" id="WNYA01000001">
    <property type="protein sequence ID" value="KAG8596516.1"/>
    <property type="molecule type" value="Genomic_DNA"/>
</dbReference>
<dbReference type="PROSITE" id="PS50262">
    <property type="entry name" value="G_PROTEIN_RECEP_F1_2"/>
    <property type="match status" value="1"/>
</dbReference>
<dbReference type="AlphaFoldDB" id="A0AAV7DH51"/>
<dbReference type="GO" id="GO:0004930">
    <property type="term" value="F:G protein-coupled receptor activity"/>
    <property type="evidence" value="ECO:0007669"/>
    <property type="project" value="UniProtKB-KW"/>
</dbReference>